<protein>
    <submittedName>
        <fullName evidence="1">Uncharacterized protein</fullName>
    </submittedName>
</protein>
<organism evidence="1 2">
    <name type="scientific">Priestia aryabhattai</name>
    <name type="common">Bacillus aryabhattai</name>
    <dbReference type="NCBI Taxonomy" id="412384"/>
    <lineage>
        <taxon>Bacteria</taxon>
        <taxon>Bacillati</taxon>
        <taxon>Bacillota</taxon>
        <taxon>Bacilli</taxon>
        <taxon>Bacillales</taxon>
        <taxon>Bacillaceae</taxon>
        <taxon>Priestia</taxon>
    </lineage>
</organism>
<name>A0ABD7X2H8_PRIAR</name>
<gene>
    <name evidence="1" type="ORF">PWO00_12765</name>
</gene>
<dbReference type="RefSeq" id="WP_275037486.1">
    <property type="nucleotide sequence ID" value="NZ_CP118718.1"/>
</dbReference>
<dbReference type="Gene3D" id="3.60.20.10">
    <property type="entry name" value="Glutamine Phosphoribosylpyrophosphate, subunit 1, domain 1"/>
    <property type="match status" value="1"/>
</dbReference>
<evidence type="ECO:0000313" key="2">
    <source>
        <dbReference type="Proteomes" id="UP001220217"/>
    </source>
</evidence>
<reference evidence="1 2" key="1">
    <citation type="submission" date="2023-02" db="EMBL/GenBank/DDBJ databases">
        <title>Complete genome sequence of Priestia aryabhattai G5MAi6, a methanol-tolerant strain isolated from tap water in Hong Kong.</title>
        <authorList>
            <person name="Leung K.M."/>
            <person name="Lai G.K.K."/>
            <person name="Griffin S.D.J."/>
        </authorList>
    </citation>
    <scope>NUCLEOTIDE SEQUENCE [LARGE SCALE GENOMIC DNA]</scope>
    <source>
        <strain evidence="1 2">G5MAi6</strain>
    </source>
</reference>
<sequence length="218" mass="24516">MTILIAYKFDNGVFMVSDKKQSDLSFEGEHVGTYTLGEKITPVHPSMLMGTAGVGLGNHIRSLLKYILNTQENLNKQEAISDISDVAKHIYNIYKKVNPQITYDDFVTLVGGYDTENKCSFLYKLTNLNNFKYTGLNEKIVIESPSEEITNTVGEYIAQNMVGLKTMKELVPVCATAIRNINHPSVSKETFALLKFYNTETGEFFDATHEYDENGVEI</sequence>
<dbReference type="Proteomes" id="UP001220217">
    <property type="component" value="Chromosome"/>
</dbReference>
<dbReference type="AlphaFoldDB" id="A0ABD7X2H8"/>
<accession>A0ABD7X2H8</accession>
<dbReference type="SUPFAM" id="SSF56235">
    <property type="entry name" value="N-terminal nucleophile aminohydrolases (Ntn hydrolases)"/>
    <property type="match status" value="1"/>
</dbReference>
<dbReference type="InterPro" id="IPR029055">
    <property type="entry name" value="Ntn_hydrolases_N"/>
</dbReference>
<evidence type="ECO:0000313" key="1">
    <source>
        <dbReference type="EMBL" id="WEA46791.1"/>
    </source>
</evidence>
<proteinExistence type="predicted"/>
<dbReference type="EMBL" id="CP118718">
    <property type="protein sequence ID" value="WEA46791.1"/>
    <property type="molecule type" value="Genomic_DNA"/>
</dbReference>